<protein>
    <submittedName>
        <fullName evidence="2">Uncharacterized protein</fullName>
    </submittedName>
</protein>
<accession>A0AAV0W104</accession>
<evidence type="ECO:0000313" key="3">
    <source>
        <dbReference type="Proteomes" id="UP001160148"/>
    </source>
</evidence>
<feature type="chain" id="PRO_5043718122" evidence="1">
    <location>
        <begin position="23"/>
        <end position="99"/>
    </location>
</feature>
<feature type="signal peptide" evidence="1">
    <location>
        <begin position="1"/>
        <end position="22"/>
    </location>
</feature>
<dbReference type="AlphaFoldDB" id="A0AAV0W104"/>
<gene>
    <name evidence="2" type="ORF">MEUPH1_LOCUS6058</name>
</gene>
<reference evidence="2 3" key="1">
    <citation type="submission" date="2023-01" db="EMBL/GenBank/DDBJ databases">
        <authorList>
            <person name="Whitehead M."/>
        </authorList>
    </citation>
    <scope>NUCLEOTIDE SEQUENCE [LARGE SCALE GENOMIC DNA]</scope>
</reference>
<keyword evidence="3" id="KW-1185">Reference proteome</keyword>
<comment type="caution">
    <text evidence="2">The sequence shown here is derived from an EMBL/GenBank/DDBJ whole genome shotgun (WGS) entry which is preliminary data.</text>
</comment>
<organism evidence="2 3">
    <name type="scientific">Macrosiphum euphorbiae</name>
    <name type="common">potato aphid</name>
    <dbReference type="NCBI Taxonomy" id="13131"/>
    <lineage>
        <taxon>Eukaryota</taxon>
        <taxon>Metazoa</taxon>
        <taxon>Ecdysozoa</taxon>
        <taxon>Arthropoda</taxon>
        <taxon>Hexapoda</taxon>
        <taxon>Insecta</taxon>
        <taxon>Pterygota</taxon>
        <taxon>Neoptera</taxon>
        <taxon>Paraneoptera</taxon>
        <taxon>Hemiptera</taxon>
        <taxon>Sternorrhyncha</taxon>
        <taxon>Aphidomorpha</taxon>
        <taxon>Aphidoidea</taxon>
        <taxon>Aphididae</taxon>
        <taxon>Macrosiphini</taxon>
        <taxon>Macrosiphum</taxon>
    </lineage>
</organism>
<keyword evidence="1" id="KW-0732">Signal</keyword>
<dbReference type="Proteomes" id="UP001160148">
    <property type="component" value="Unassembled WGS sequence"/>
</dbReference>
<dbReference type="EMBL" id="CARXXK010000001">
    <property type="protein sequence ID" value="CAI6349507.1"/>
    <property type="molecule type" value="Genomic_DNA"/>
</dbReference>
<name>A0AAV0W104_9HEMI</name>
<sequence>MKRIIIFSIIFVLLVLQQVSCARNDIQGYRNGYRSYPRPSRPSPGDRQFGENYGWMYHRGEGYWYHPVSMWRWRPNNGWRQYPQRNNNNHNYNNNYYYR</sequence>
<evidence type="ECO:0000256" key="1">
    <source>
        <dbReference type="SAM" id="SignalP"/>
    </source>
</evidence>
<evidence type="ECO:0000313" key="2">
    <source>
        <dbReference type="EMBL" id="CAI6349507.1"/>
    </source>
</evidence>
<proteinExistence type="predicted"/>